<proteinExistence type="predicted"/>
<protein>
    <recommendedName>
        <fullName evidence="4">PAS domain-containing protein</fullName>
    </recommendedName>
</protein>
<feature type="compositionally biased region" description="Basic and acidic residues" evidence="1">
    <location>
        <begin position="1"/>
        <end position="10"/>
    </location>
</feature>
<evidence type="ECO:0000313" key="2">
    <source>
        <dbReference type="EMBL" id="MDE8653816.1"/>
    </source>
</evidence>
<organism evidence="2 3">
    <name type="scientific">Novosphingobium album</name>
    <name type="common">ex Liu et al. 2023</name>
    <dbReference type="NCBI Taxonomy" id="3031130"/>
    <lineage>
        <taxon>Bacteria</taxon>
        <taxon>Pseudomonadati</taxon>
        <taxon>Pseudomonadota</taxon>
        <taxon>Alphaproteobacteria</taxon>
        <taxon>Sphingomonadales</taxon>
        <taxon>Sphingomonadaceae</taxon>
        <taxon>Novosphingobium</taxon>
    </lineage>
</organism>
<feature type="region of interest" description="Disordered" evidence="1">
    <location>
        <begin position="1"/>
        <end position="36"/>
    </location>
</feature>
<reference evidence="2 3" key="1">
    <citation type="submission" date="2023-03" db="EMBL/GenBank/DDBJ databases">
        <title>NovoSphingobium album sp. nov. isolated from polycyclic aromatic hydrocarbons- and heavy-metal polluted soil.</title>
        <authorList>
            <person name="Liu Z."/>
            <person name="Wang K."/>
        </authorList>
    </citation>
    <scope>NUCLEOTIDE SEQUENCE [LARGE SCALE GENOMIC DNA]</scope>
    <source>
        <strain evidence="2 3">H3SJ31-1</strain>
    </source>
</reference>
<evidence type="ECO:0000256" key="1">
    <source>
        <dbReference type="SAM" id="MobiDB-lite"/>
    </source>
</evidence>
<dbReference type="Proteomes" id="UP001216253">
    <property type="component" value="Unassembled WGS sequence"/>
</dbReference>
<sequence length="458" mass="49523">MDNLRGHFPEYEGPADDPYAGEDDADGDLPPAAIGQDERRMQVRAYNFWASLLDDRNFPAIGDLDPQNLPDFGPYSVLLDFTAGIENPAVAFLGDALAAECGAQGPIASLADVPSRSLLSRITDHYMQILANQAPIGFEAEFVNQRGATILYRGILLPFSSDNVTIDFIYGVINWKELADQKTTDELLLQIDQVLEPRAGRERAQAPLTEWADGPADLSRFAAHDPAPMVFPEPAFGDPAALGFEAVPDERDGSRGHDMALGDWLASARELALAAKGSEDRSRQALYAAIGRAYDFALAAAEEPHEFRELVEDAGLAVQDRAPLTPLVKLVFGADYDKTRLTEYAAAIGHAQRLGLAQGALAEFLAKAPGGLKGVVGEERRLRRIETGKAAASRHSPRDTLARKLRGMQPRALAELSGEGEEFTVLVARRLESGEVVLLGEVSGDTALVERAARRLLG</sequence>
<name>A0ABT5WVB7_9SPHN</name>
<feature type="compositionally biased region" description="Acidic residues" evidence="1">
    <location>
        <begin position="13"/>
        <end position="27"/>
    </location>
</feature>
<evidence type="ECO:0000313" key="3">
    <source>
        <dbReference type="Proteomes" id="UP001216253"/>
    </source>
</evidence>
<dbReference type="RefSeq" id="WP_275229934.1">
    <property type="nucleotide sequence ID" value="NZ_JARESE010000063.1"/>
</dbReference>
<accession>A0ABT5WVB7</accession>
<comment type="caution">
    <text evidence="2">The sequence shown here is derived from an EMBL/GenBank/DDBJ whole genome shotgun (WGS) entry which is preliminary data.</text>
</comment>
<dbReference type="EMBL" id="JARESE010000063">
    <property type="protein sequence ID" value="MDE8653816.1"/>
    <property type="molecule type" value="Genomic_DNA"/>
</dbReference>
<keyword evidence="3" id="KW-1185">Reference proteome</keyword>
<gene>
    <name evidence="2" type="ORF">PYV00_19175</name>
</gene>
<evidence type="ECO:0008006" key="4">
    <source>
        <dbReference type="Google" id="ProtNLM"/>
    </source>
</evidence>